<dbReference type="EMBL" id="CP109617">
    <property type="protein sequence ID" value="WED55878.1"/>
    <property type="molecule type" value="Genomic_DNA"/>
</dbReference>
<dbReference type="Pfam" id="PF06048">
    <property type="entry name" value="DUF927"/>
    <property type="match status" value="1"/>
</dbReference>
<organism evidence="3 4">
    <name type="scientific">Exiguobacterium profundum</name>
    <dbReference type="NCBI Taxonomy" id="307643"/>
    <lineage>
        <taxon>Bacteria</taxon>
        <taxon>Bacillati</taxon>
        <taxon>Bacillota</taxon>
        <taxon>Bacilli</taxon>
        <taxon>Bacillales</taxon>
        <taxon>Bacillales Family XII. Incertae Sedis</taxon>
        <taxon>Exiguobacterium</taxon>
    </lineage>
</organism>
<dbReference type="RefSeq" id="WP_275060340.1">
    <property type="nucleotide sequence ID" value="NZ_CP109617.1"/>
</dbReference>
<sequence length="585" mass="67097">MQNTANVAGKYINREDIEHGQQYKINDFMLKPTGLYIKDEQRPTGERWLCDPLFISETVQNLDTKDVHLGLTYLYKGSYQNIEIGMGQISPNELQKLMAKGVDLPHESVRLIATFLRKQQKFAPHREKYHLVGWHKHEEGDGELVFRHHHMIGQGGVLRPENDSENGNYELAPKGELRTWCEMVRTHVRGHAPLETILATGFASAIVGYLARRYDDVDTFVTHLAGNSTQGKTTAALLAVSPFGMPSQRKKGLGKTWNGTTNALLNMLGGNYGIPIVLDELSMNNTESLTDVLYVLASGQEKSRLTDTIQQRKQGTWALGIISTGEQSIFARTNRNIGLTVRIFELSQVQWTLSAHHADAIRSVIQDHYGHAGQTFIENILQAGHDRIDETWKRWQETCKDALVDTPFRDRVAKKYAIILTAAELANEALDIDLSTERILGFLKEQEETANDQRDIGLKAWRQIIERVIEHQNHFKIEGRRHDNQKTWGKIFDREDHFEVAILKSVLERHLKELGYDEPKVVLKEWRARRWLLTEGDRPTKRTRIFEADETSERKAALGQTRVPRKLEDTTYNLRIERQELEELL</sequence>
<accession>A0ABY8B2M9</accession>
<proteinExistence type="predicted"/>
<dbReference type="Pfam" id="PF18662">
    <property type="entry name" value="HTH_56"/>
    <property type="match status" value="1"/>
</dbReference>
<feature type="domain" description="Cch helix turn helix" evidence="2">
    <location>
        <begin position="455"/>
        <end position="578"/>
    </location>
</feature>
<evidence type="ECO:0000259" key="2">
    <source>
        <dbReference type="Pfam" id="PF18662"/>
    </source>
</evidence>
<dbReference type="InterPro" id="IPR009270">
    <property type="entry name" value="DUF927"/>
</dbReference>
<dbReference type="Proteomes" id="UP001219957">
    <property type="component" value="Chromosome"/>
</dbReference>
<evidence type="ECO:0000313" key="3">
    <source>
        <dbReference type="EMBL" id="WED55878.1"/>
    </source>
</evidence>
<protein>
    <submittedName>
        <fullName evidence="3">DUF927 domain-containing protein</fullName>
    </submittedName>
</protein>
<evidence type="ECO:0000259" key="1">
    <source>
        <dbReference type="Pfam" id="PF06048"/>
    </source>
</evidence>
<keyword evidence="4" id="KW-1185">Reference proteome</keyword>
<gene>
    <name evidence="3" type="ORF">OE059_03190</name>
</gene>
<feature type="domain" description="DUF927" evidence="1">
    <location>
        <begin position="37"/>
        <end position="307"/>
    </location>
</feature>
<dbReference type="InterPro" id="IPR040538">
    <property type="entry name" value="Cch_HTH"/>
</dbReference>
<name>A0ABY8B2M9_9BACL</name>
<reference evidence="3 4" key="1">
    <citation type="submission" date="2022-10" db="EMBL/GenBank/DDBJ databases">
        <title>Complete genome sequence of Exiguobacterium profundum TSS-3 isolated from an extremely saline-alkaline spring located in Ixtapa, Chiapas-Mexico.</title>
        <authorList>
            <person name="Rincon-Rosales R."/>
            <person name="Rogel M.A."/>
            <person name="Rincon-Molina C.I."/>
            <person name="Guerrero G."/>
            <person name="Manzano-Gomez L.A."/>
            <person name="Lopez-Lopez A."/>
            <person name="Rincon Molina F.A."/>
            <person name="Martinez-Romero E."/>
        </authorList>
    </citation>
    <scope>NUCLEOTIDE SEQUENCE [LARGE SCALE GENOMIC DNA]</scope>
    <source>
        <strain evidence="3 4">TSS-3</strain>
    </source>
</reference>
<evidence type="ECO:0000313" key="4">
    <source>
        <dbReference type="Proteomes" id="UP001219957"/>
    </source>
</evidence>